<accession>A0A0F8XNK5</accession>
<dbReference type="Pfam" id="PF01446">
    <property type="entry name" value="Rep_1"/>
    <property type="match status" value="1"/>
</dbReference>
<evidence type="ECO:0000256" key="2">
    <source>
        <dbReference type="SAM" id="MobiDB-lite"/>
    </source>
</evidence>
<dbReference type="GO" id="GO:0003677">
    <property type="term" value="F:DNA binding"/>
    <property type="evidence" value="ECO:0007669"/>
    <property type="project" value="InterPro"/>
</dbReference>
<dbReference type="EMBL" id="LAZR01058142">
    <property type="protein sequence ID" value="KKK70543.1"/>
    <property type="molecule type" value="Genomic_DNA"/>
</dbReference>
<keyword evidence="1" id="KW-0235">DNA replication</keyword>
<comment type="caution">
    <text evidence="3">The sequence shown here is derived from an EMBL/GenBank/DDBJ whole genome shotgun (WGS) entry which is preliminary data.</text>
</comment>
<dbReference type="AlphaFoldDB" id="A0A0F8XNK5"/>
<feature type="compositionally biased region" description="Low complexity" evidence="2">
    <location>
        <begin position="10"/>
        <end position="21"/>
    </location>
</feature>
<dbReference type="InterPro" id="IPR000989">
    <property type="entry name" value="Rep"/>
</dbReference>
<gene>
    <name evidence="3" type="ORF">LCGC14_2922930</name>
</gene>
<proteinExistence type="predicted"/>
<evidence type="ECO:0000256" key="1">
    <source>
        <dbReference type="ARBA" id="ARBA00022705"/>
    </source>
</evidence>
<sequence>EYMKTNINGQQQNLSIESSSNNSLQAETLDADAGESCLYKASIPPRAFKLLKSKPASASSINSSLTDSPTLLVTTTDNSPDIPRLKQRVAMCGNIASPVYQFCNCGFRRGSYQCNYPHLCKKCAKRIARKISNEIKASVQFLPTQINGFRQKRLRFLTLTILTAKQPEECRKSLVGALNRFLNRTYQKARIEGAIASIHIEKSKFIDGQYHIHFHLMIYSQWLDNRNYTLSNEWKKATKGEGEIVHIEAIRNQNQAIDFLSNYLLKHSPFSFEERVDLFYKKRFFFRYGCFNKGSPKNVLILIEEHICAVCETKMQSVLSNSEEAKHFGHLPPPARPQPITKFFVICPSCDLKVHPQDFNFSTKLCYLCHHKTTPEGKIE</sequence>
<feature type="non-terminal residue" evidence="3">
    <location>
        <position position="380"/>
    </location>
</feature>
<evidence type="ECO:0000313" key="3">
    <source>
        <dbReference type="EMBL" id="KKK70543.1"/>
    </source>
</evidence>
<dbReference type="GO" id="GO:0006260">
    <property type="term" value="P:DNA replication"/>
    <property type="evidence" value="ECO:0007669"/>
    <property type="project" value="UniProtKB-KW"/>
</dbReference>
<name>A0A0F8XNK5_9ZZZZ</name>
<organism evidence="3">
    <name type="scientific">marine sediment metagenome</name>
    <dbReference type="NCBI Taxonomy" id="412755"/>
    <lineage>
        <taxon>unclassified sequences</taxon>
        <taxon>metagenomes</taxon>
        <taxon>ecological metagenomes</taxon>
    </lineage>
</organism>
<evidence type="ECO:0008006" key="4">
    <source>
        <dbReference type="Google" id="ProtNLM"/>
    </source>
</evidence>
<reference evidence="3" key="1">
    <citation type="journal article" date="2015" name="Nature">
        <title>Complex archaea that bridge the gap between prokaryotes and eukaryotes.</title>
        <authorList>
            <person name="Spang A."/>
            <person name="Saw J.H."/>
            <person name="Jorgensen S.L."/>
            <person name="Zaremba-Niedzwiedzka K."/>
            <person name="Martijn J."/>
            <person name="Lind A.E."/>
            <person name="van Eijk R."/>
            <person name="Schleper C."/>
            <person name="Guy L."/>
            <person name="Ettema T.J."/>
        </authorList>
    </citation>
    <scope>NUCLEOTIDE SEQUENCE</scope>
</reference>
<feature type="region of interest" description="Disordered" evidence="2">
    <location>
        <begin position="1"/>
        <end position="21"/>
    </location>
</feature>
<protein>
    <recommendedName>
        <fullName evidence="4">Replication protein</fullName>
    </recommendedName>
</protein>
<feature type="non-terminal residue" evidence="3">
    <location>
        <position position="1"/>
    </location>
</feature>